<evidence type="ECO:0000313" key="1">
    <source>
        <dbReference type="EMBL" id="CTQ68270.1"/>
    </source>
</evidence>
<accession>A0A0M7A1V3</accession>
<dbReference type="AlphaFoldDB" id="A0A0M7A1V3"/>
<sequence length="40" mass="4460">MKGVGGCAVFIAAKQLFRLFLQPDPYRAVVTFEEVEDAGW</sequence>
<protein>
    <submittedName>
        <fullName evidence="1">Uncharacterized protein</fullName>
    </submittedName>
</protein>
<dbReference type="EMBL" id="CXWC01000003">
    <property type="protein sequence ID" value="CTQ68270.1"/>
    <property type="molecule type" value="Genomic_DNA"/>
</dbReference>
<evidence type="ECO:0000313" key="2">
    <source>
        <dbReference type="Proteomes" id="UP000049983"/>
    </source>
</evidence>
<dbReference type="Proteomes" id="UP000049983">
    <property type="component" value="Unassembled WGS sequence"/>
</dbReference>
<gene>
    <name evidence="1" type="ORF">LA5096_01741</name>
</gene>
<organism evidence="1 2">
    <name type="scientific">Roseibium album</name>
    <dbReference type="NCBI Taxonomy" id="311410"/>
    <lineage>
        <taxon>Bacteria</taxon>
        <taxon>Pseudomonadati</taxon>
        <taxon>Pseudomonadota</taxon>
        <taxon>Alphaproteobacteria</taxon>
        <taxon>Hyphomicrobiales</taxon>
        <taxon>Stappiaceae</taxon>
        <taxon>Roseibium</taxon>
    </lineage>
</organism>
<name>A0A0M7A1V3_9HYPH</name>
<keyword evidence="2" id="KW-1185">Reference proteome</keyword>
<reference evidence="2" key="1">
    <citation type="submission" date="2015-07" db="EMBL/GenBank/DDBJ databases">
        <authorList>
            <person name="Rodrigo-Torres Lidia"/>
            <person name="Arahal R.David."/>
        </authorList>
    </citation>
    <scope>NUCLEOTIDE SEQUENCE [LARGE SCALE GENOMIC DNA]</scope>
    <source>
        <strain evidence="2">CECT 5096</strain>
    </source>
</reference>
<proteinExistence type="predicted"/>